<proteinExistence type="predicted"/>
<accession>Q3XWE2</accession>
<dbReference type="Pfam" id="PF02311">
    <property type="entry name" value="AraC_binding"/>
    <property type="match status" value="1"/>
</dbReference>
<dbReference type="SUPFAM" id="SSF46689">
    <property type="entry name" value="Homeodomain-like"/>
    <property type="match status" value="2"/>
</dbReference>
<evidence type="ECO:0000313" key="5">
    <source>
        <dbReference type="EMBL" id="AFK59562.1"/>
    </source>
</evidence>
<dbReference type="SUPFAM" id="SSF51215">
    <property type="entry name" value="Regulatory protein AraC"/>
    <property type="match status" value="1"/>
</dbReference>
<dbReference type="PANTHER" id="PTHR43280">
    <property type="entry name" value="ARAC-FAMILY TRANSCRIPTIONAL REGULATOR"/>
    <property type="match status" value="1"/>
</dbReference>
<dbReference type="InterPro" id="IPR009057">
    <property type="entry name" value="Homeodomain-like_sf"/>
</dbReference>
<dbReference type="AlphaFoldDB" id="Q3XWE2"/>
<keyword evidence="6" id="KW-1185">Reference proteome</keyword>
<dbReference type="Proteomes" id="UP000005269">
    <property type="component" value="Chromosome"/>
</dbReference>
<protein>
    <submittedName>
        <fullName evidence="5">AraC family response regulator</fullName>
    </submittedName>
</protein>
<evidence type="ECO:0000259" key="4">
    <source>
        <dbReference type="PROSITE" id="PS01124"/>
    </source>
</evidence>
<keyword evidence="1" id="KW-0805">Transcription regulation</keyword>
<dbReference type="GO" id="GO:0043565">
    <property type="term" value="F:sequence-specific DNA binding"/>
    <property type="evidence" value="ECO:0007669"/>
    <property type="project" value="InterPro"/>
</dbReference>
<evidence type="ECO:0000256" key="3">
    <source>
        <dbReference type="ARBA" id="ARBA00023163"/>
    </source>
</evidence>
<dbReference type="InterPro" id="IPR018060">
    <property type="entry name" value="HTH_AraC"/>
</dbReference>
<dbReference type="InterPro" id="IPR037923">
    <property type="entry name" value="HTH-like"/>
</dbReference>
<evidence type="ECO:0000256" key="1">
    <source>
        <dbReference type="ARBA" id="ARBA00023015"/>
    </source>
</evidence>
<dbReference type="Pfam" id="PF12833">
    <property type="entry name" value="HTH_18"/>
    <property type="match status" value="1"/>
</dbReference>
<keyword evidence="3" id="KW-0804">Transcription</keyword>
<evidence type="ECO:0000256" key="2">
    <source>
        <dbReference type="ARBA" id="ARBA00023125"/>
    </source>
</evidence>
<dbReference type="HOGENOM" id="CLU_000445_88_6_9"/>
<dbReference type="GO" id="GO:0003700">
    <property type="term" value="F:DNA-binding transcription factor activity"/>
    <property type="evidence" value="ECO:0007669"/>
    <property type="project" value="InterPro"/>
</dbReference>
<dbReference type="InterPro" id="IPR003313">
    <property type="entry name" value="AraC-bd"/>
</dbReference>
<feature type="domain" description="HTH araC/xylS-type" evidence="4">
    <location>
        <begin position="189"/>
        <end position="287"/>
    </location>
</feature>
<keyword evidence="2" id="KW-0238">DNA-binding</keyword>
<reference evidence="5 6" key="1">
    <citation type="journal article" date="2012" name="BMC Microbiol.">
        <title>Complete genome sequence of Enterococcus faecium strain TX16 and comparative genomic analysis of Enterococcus faecium genomes.</title>
        <authorList>
            <person name="Qin X."/>
            <person name="Galloway-Pena J.R."/>
            <person name="Sillanpaa J."/>
            <person name="Hyeob Roh J."/>
            <person name="Nallapareddy S.R."/>
            <person name="Chowdhury S."/>
            <person name="Bourgogne A."/>
            <person name="Choudhury T."/>
            <person name="Munzy D.M."/>
            <person name="Buhay C.J."/>
            <person name="Ding Y."/>
            <person name="Dugan-Rocha S."/>
            <person name="Liu W."/>
            <person name="Kovar C."/>
            <person name="Sodergren E."/>
            <person name="Highlander S."/>
            <person name="Petrosino J.F."/>
            <person name="Worley K.C."/>
            <person name="Gibbs R.A."/>
            <person name="Weinstock G.M."/>
            <person name="Murray B.E."/>
        </authorList>
    </citation>
    <scope>NUCLEOTIDE SEQUENCE [LARGE SCALE GENOMIC DNA]</scope>
    <source>
        <strain evidence="6">ATCC BAA-472 / TX0016 / DO</strain>
    </source>
</reference>
<organism evidence="5 6">
    <name type="scientific">Enterococcus faecium (strain ATCC BAA-472 / TX0016 / DO)</name>
    <dbReference type="NCBI Taxonomy" id="333849"/>
    <lineage>
        <taxon>Bacteria</taxon>
        <taxon>Bacillati</taxon>
        <taxon>Bacillota</taxon>
        <taxon>Bacilli</taxon>
        <taxon>Lactobacillales</taxon>
        <taxon>Enterococcaceae</taxon>
        <taxon>Enterococcus</taxon>
    </lineage>
</organism>
<gene>
    <name evidence="5" type="ORF">HMPREF0351_11938</name>
</gene>
<dbReference type="KEGG" id="efu:HMPREF0351_11938"/>
<dbReference type="Gene3D" id="1.10.10.60">
    <property type="entry name" value="Homeodomain-like"/>
    <property type="match status" value="2"/>
</dbReference>
<dbReference type="PROSITE" id="PS01124">
    <property type="entry name" value="HTH_ARAC_FAMILY_2"/>
    <property type="match status" value="1"/>
</dbReference>
<dbReference type="SMART" id="SM00342">
    <property type="entry name" value="HTH_ARAC"/>
    <property type="match status" value="1"/>
</dbReference>
<dbReference type="EMBL" id="CP003583">
    <property type="protein sequence ID" value="AFK59562.1"/>
    <property type="molecule type" value="Genomic_DNA"/>
</dbReference>
<dbReference type="RefSeq" id="WP_002289864.1">
    <property type="nucleotide sequence ID" value="NC_017960.1"/>
</dbReference>
<name>Q3XWE2_ENTFD</name>
<dbReference type="Gene3D" id="2.60.120.280">
    <property type="entry name" value="Regulatory protein AraC"/>
    <property type="match status" value="1"/>
</dbReference>
<evidence type="ECO:0000313" key="6">
    <source>
        <dbReference type="Proteomes" id="UP000005269"/>
    </source>
</evidence>
<sequence>MDELFSNASKSVQSTRVLYTASFFARSSLLYLQEIGQLTALKAHTSKRSGLSSYLCFLVESGSGTLEYNGQKYMLQAGGMVFIDCLKPYAHESSEDDLWTLRWCHFNGIGMTEVYKKYLERGGQPVFRSAKFDLYAKLMMELHRIAEGQDYVRDMKINAALSQLLILLMEDAWNPDKIPNMSTKRMELQNIKQYLDDHYTDKITMDQLSAEFFINKQYLHKIFRETYGITIVNYLNQKRITQAKHLLRFTNLSMEEIAEKIGMTDANYFSRTFFKVEGVRPSEFRKMW</sequence>
<dbReference type="PANTHER" id="PTHR43280:SF28">
    <property type="entry name" value="HTH-TYPE TRANSCRIPTIONAL ACTIVATOR RHAS"/>
    <property type="match status" value="1"/>
</dbReference>